<dbReference type="GO" id="GO:0042802">
    <property type="term" value="F:identical protein binding"/>
    <property type="evidence" value="ECO:0007669"/>
    <property type="project" value="UniProtKB-ARBA"/>
</dbReference>
<evidence type="ECO:0000256" key="3">
    <source>
        <dbReference type="ARBA" id="ARBA00022679"/>
    </source>
</evidence>
<dbReference type="PANTHER" id="PTHR42971:SF1">
    <property type="entry name" value="TRNA (CYTIDINE(34)-2'-O)-METHYLTRANSFERASE"/>
    <property type="match status" value="1"/>
</dbReference>
<evidence type="ECO:0000313" key="9">
    <source>
        <dbReference type="EMBL" id="GBG94602.1"/>
    </source>
</evidence>
<proteinExistence type="inferred from homology"/>
<dbReference type="EC" id="2.1.1.207" evidence="6"/>
<comment type="catalytic activity">
    <reaction evidence="6">
        <text>cytidine(34) in tRNA + S-adenosyl-L-methionine = 2'-O-methylcytidine(34) in tRNA + S-adenosyl-L-homocysteine + H(+)</text>
        <dbReference type="Rhea" id="RHEA:43084"/>
        <dbReference type="Rhea" id="RHEA-COMP:10331"/>
        <dbReference type="Rhea" id="RHEA-COMP:10332"/>
        <dbReference type="ChEBI" id="CHEBI:15378"/>
        <dbReference type="ChEBI" id="CHEBI:57856"/>
        <dbReference type="ChEBI" id="CHEBI:59789"/>
        <dbReference type="ChEBI" id="CHEBI:74495"/>
        <dbReference type="ChEBI" id="CHEBI:82748"/>
        <dbReference type="EC" id="2.1.1.207"/>
    </reaction>
</comment>
<evidence type="ECO:0000259" key="8">
    <source>
        <dbReference type="Pfam" id="PF00588"/>
    </source>
</evidence>
<comment type="function">
    <text evidence="6">Could methylate the ribose at the nucleotide 34 wobble position in tRNA.</text>
</comment>
<evidence type="ECO:0000313" key="10">
    <source>
        <dbReference type="Proteomes" id="UP000286848"/>
    </source>
</evidence>
<sequence length="170" mass="19577">MTNHIALFEPLMPANTGNIARTCAGTNTELHLIKPLGFSTDDKYLKRAGLDYWEHVKITYHENLVEFIESIPDLEQLYLVSKFADHAYTDVDYSDQTKDHYFLFGKETTGLPQPLMQQYPDKCIRIPQNDEHIRALNLSNSAAIVIYEAVRQQSFPGLETTHLYENDKLK</sequence>
<dbReference type="PIRSF" id="PIRSF029256">
    <property type="entry name" value="SpoU_TrmH_prd"/>
    <property type="match status" value="1"/>
</dbReference>
<dbReference type="FunFam" id="3.40.1280.10:FF:000002">
    <property type="entry name" value="Peptidylprolyl isomerase"/>
    <property type="match status" value="1"/>
</dbReference>
<feature type="binding site" evidence="6 7">
    <location>
        <position position="105"/>
    </location>
    <ligand>
        <name>S-adenosyl-L-methionine</name>
        <dbReference type="ChEBI" id="CHEBI:59789"/>
    </ligand>
</feature>
<keyword evidence="4 6" id="KW-0949">S-adenosyl-L-methionine</keyword>
<dbReference type="NCBIfam" id="TIGR00185">
    <property type="entry name" value="tRNA_yibK_trmL"/>
    <property type="match status" value="1"/>
</dbReference>
<keyword evidence="5 6" id="KW-0819">tRNA processing</keyword>
<reference evidence="9 10" key="1">
    <citation type="journal article" date="2019" name="Int. J. Syst. Evol. Microbiol.">
        <title>Lactobacillus salitolerans sp. nov., a novel lactic acid bacterium isolated from spent mushroom substrates.</title>
        <authorList>
            <person name="Tohno M."/>
            <person name="Tanizawa Y."/>
            <person name="Kojima Y."/>
            <person name="Sakamoto M."/>
            <person name="Nakamura Y."/>
            <person name="Ohkuma M."/>
            <person name="Kobayashi H."/>
        </authorList>
    </citation>
    <scope>NUCLEOTIDE SEQUENCE [LARGE SCALE GENOMIC DNA]</scope>
    <source>
        <strain evidence="9 10">YK43</strain>
    </source>
</reference>
<keyword evidence="3 6" id="KW-0808">Transferase</keyword>
<dbReference type="GO" id="GO:0003723">
    <property type="term" value="F:RNA binding"/>
    <property type="evidence" value="ECO:0007669"/>
    <property type="project" value="InterPro"/>
</dbReference>
<feature type="domain" description="tRNA/rRNA methyltransferase SpoU type" evidence="8">
    <location>
        <begin position="4"/>
        <end position="147"/>
    </location>
</feature>
<protein>
    <recommendedName>
        <fullName evidence="6">Putative tRNA (cytidine(34)-2'-O)-methyltransferase</fullName>
        <ecNumber evidence="6">2.1.1.207</ecNumber>
    </recommendedName>
    <alternativeName>
        <fullName evidence="6">tRNA (cytidine/uridine-2'-O-)-methyltransferase</fullName>
    </alternativeName>
</protein>
<dbReference type="Gene3D" id="3.40.1280.10">
    <property type="match status" value="1"/>
</dbReference>
<accession>A0A401IST6</accession>
<comment type="subcellular location">
    <subcellularLocation>
        <location evidence="6">Cytoplasm</location>
    </subcellularLocation>
</comment>
<dbReference type="InterPro" id="IPR029028">
    <property type="entry name" value="Alpha/beta_knot_MTases"/>
</dbReference>
<feature type="binding site" evidence="6 7">
    <location>
        <position position="80"/>
    </location>
    <ligand>
        <name>S-adenosyl-L-methionine</name>
        <dbReference type="ChEBI" id="CHEBI:59789"/>
    </ligand>
</feature>
<dbReference type="OrthoDB" id="9789043at2"/>
<comment type="caution">
    <text evidence="6">Lacks conserved residue(s) required for the propagation of feature annotation.</text>
</comment>
<comment type="similarity">
    <text evidence="6">Belongs to the class IV-like SAM-binding methyltransferase superfamily. RNA methyltransferase TrmH family. TrmL subfamily.</text>
</comment>
<dbReference type="GO" id="GO:0005737">
    <property type="term" value="C:cytoplasm"/>
    <property type="evidence" value="ECO:0007669"/>
    <property type="project" value="UniProtKB-SubCell"/>
</dbReference>
<dbReference type="EMBL" id="BFFP01000014">
    <property type="protein sequence ID" value="GBG94602.1"/>
    <property type="molecule type" value="Genomic_DNA"/>
</dbReference>
<dbReference type="PANTHER" id="PTHR42971">
    <property type="entry name" value="TRNA (CYTIDINE(34)-2'-O)-METHYLTRANSFERASE"/>
    <property type="match status" value="1"/>
</dbReference>
<dbReference type="CDD" id="cd18094">
    <property type="entry name" value="SpoU-like_TrmL"/>
    <property type="match status" value="1"/>
</dbReference>
<dbReference type="InterPro" id="IPR016914">
    <property type="entry name" value="TrmL"/>
</dbReference>
<name>A0A401IST6_9LACO</name>
<gene>
    <name evidence="9" type="primary">cspR</name>
    <name evidence="9" type="ORF">LFYK43_10610</name>
</gene>
<dbReference type="Proteomes" id="UP000286848">
    <property type="component" value="Unassembled WGS sequence"/>
</dbReference>
<feature type="binding site" evidence="6 7">
    <location>
        <position position="126"/>
    </location>
    <ligand>
        <name>S-adenosyl-L-methionine</name>
        <dbReference type="ChEBI" id="CHEBI:59789"/>
    </ligand>
</feature>
<dbReference type="HAMAP" id="MF_01885">
    <property type="entry name" value="tRNA_methyltr_TrmL"/>
    <property type="match status" value="1"/>
</dbReference>
<evidence type="ECO:0000256" key="2">
    <source>
        <dbReference type="ARBA" id="ARBA00022603"/>
    </source>
</evidence>
<dbReference type="GO" id="GO:0002130">
    <property type="term" value="P:wobble position ribose methylation"/>
    <property type="evidence" value="ECO:0007669"/>
    <property type="project" value="TreeGrafter"/>
</dbReference>
<evidence type="ECO:0000256" key="7">
    <source>
        <dbReference type="PIRSR" id="PIRSR029256-1"/>
    </source>
</evidence>
<dbReference type="SUPFAM" id="SSF75217">
    <property type="entry name" value="alpha/beta knot"/>
    <property type="match status" value="1"/>
</dbReference>
<keyword evidence="2 6" id="KW-0489">Methyltransferase</keyword>
<keyword evidence="10" id="KW-1185">Reference proteome</keyword>
<organism evidence="9 10">
    <name type="scientific">Ligilactobacillus salitolerans</name>
    <dbReference type="NCBI Taxonomy" id="1808352"/>
    <lineage>
        <taxon>Bacteria</taxon>
        <taxon>Bacillati</taxon>
        <taxon>Bacillota</taxon>
        <taxon>Bacilli</taxon>
        <taxon>Lactobacillales</taxon>
        <taxon>Lactobacillaceae</taxon>
        <taxon>Ligilactobacillus</taxon>
    </lineage>
</organism>
<dbReference type="GO" id="GO:0141098">
    <property type="term" value="F:tRNA (cytidine(34)-2'-O)-methyltransferase activity"/>
    <property type="evidence" value="ECO:0007669"/>
    <property type="project" value="RHEA"/>
</dbReference>
<evidence type="ECO:0000256" key="5">
    <source>
        <dbReference type="ARBA" id="ARBA00022694"/>
    </source>
</evidence>
<dbReference type="AlphaFoldDB" id="A0A401IST6"/>
<evidence type="ECO:0000256" key="6">
    <source>
        <dbReference type="HAMAP-Rule" id="MF_01885"/>
    </source>
</evidence>
<dbReference type="InterPro" id="IPR001537">
    <property type="entry name" value="SpoU_MeTrfase"/>
</dbReference>
<dbReference type="GO" id="GO:0141102">
    <property type="term" value="F:tRNA (5-carboxymethylaminomethyluridine(34)-2'-O)-methyltransferase activity"/>
    <property type="evidence" value="ECO:0007669"/>
    <property type="project" value="RHEA"/>
</dbReference>
<dbReference type="Pfam" id="PF00588">
    <property type="entry name" value="SpoU_methylase"/>
    <property type="match status" value="1"/>
</dbReference>
<keyword evidence="1 6" id="KW-0963">Cytoplasm</keyword>
<evidence type="ECO:0000256" key="4">
    <source>
        <dbReference type="ARBA" id="ARBA00022691"/>
    </source>
</evidence>
<dbReference type="InterPro" id="IPR029026">
    <property type="entry name" value="tRNA_m1G_MTases_N"/>
</dbReference>
<evidence type="ECO:0000256" key="1">
    <source>
        <dbReference type="ARBA" id="ARBA00022490"/>
    </source>
</evidence>
<dbReference type="RefSeq" id="WP_124976159.1">
    <property type="nucleotide sequence ID" value="NZ_BFFP01000014.1"/>
</dbReference>
<comment type="caution">
    <text evidence="9">The sequence shown here is derived from an EMBL/GenBank/DDBJ whole genome shotgun (WGS) entry which is preliminary data.</text>
</comment>
<comment type="catalytic activity">
    <reaction evidence="6">
        <text>5-carboxymethylaminomethyluridine(34) in tRNA(Leu) + S-adenosyl-L-methionine = 5-carboxymethylaminomethyl-2'-O-methyluridine(34) in tRNA(Leu) + S-adenosyl-L-homocysteine + H(+)</text>
        <dbReference type="Rhea" id="RHEA:43088"/>
        <dbReference type="Rhea" id="RHEA-COMP:10333"/>
        <dbReference type="Rhea" id="RHEA-COMP:10334"/>
        <dbReference type="ChEBI" id="CHEBI:15378"/>
        <dbReference type="ChEBI" id="CHEBI:57856"/>
        <dbReference type="ChEBI" id="CHEBI:59789"/>
        <dbReference type="ChEBI" id="CHEBI:74508"/>
        <dbReference type="ChEBI" id="CHEBI:74511"/>
        <dbReference type="EC" id="2.1.1.207"/>
    </reaction>
</comment>